<sequence length="464" mass="48214">MPGPRRRPALGRRGLGSRGSGCLGGGRRGGCLGGGRSCRRARRCHHRLLIGQVLVARRRDRDLLDRSRGLWGRHLHRDRRQGESLLGNVGRRYRGLAVDQQRSLGAVHQRGPAPVAQRRTDAARDLTAPRRPTGQRQRRVDQRQRGGPQLDGRQVGVRHPGAVVLDIRVLLGFGGQRVRELLGEVDRAGHLHRVRGRAIDRNIDRLVGVRVDGQAGAGRPDLGLVEIGNLAFEQGLLIVGAGQLQAAQHAALAGLSPGPVTGPQHADGELAVRIELGAEVAAYRGLALLLADLLDACRRRGSGVGPVLRTGEGPHVDGLGHFEPVVVGAADDGRGLRHGVGPGQAVAADGSIEGGVVLGAGAGHRIVVDVAGKAPGTGGHRGNRGDQPGDQQGTQSGEQQRPPGRGRLQSTGPAKARPGGSAWAGAASPCGELSASLSGGGCFSGASNIRSILTGPTQSGDQCC</sequence>
<dbReference type="EMBL" id="JAOA01000009">
    <property type="protein sequence ID" value="EUA12408.1"/>
    <property type="molecule type" value="Genomic_DNA"/>
</dbReference>
<protein>
    <submittedName>
        <fullName evidence="2">Uncharacterized protein</fullName>
    </submittedName>
</protein>
<reference evidence="2 3" key="1">
    <citation type="submission" date="2013-12" db="EMBL/GenBank/DDBJ databases">
        <authorList>
            <person name="Brown-Elliot B."/>
            <person name="Wallace R."/>
            <person name="Lenaerts A."/>
            <person name="Ordway D."/>
            <person name="DeGroote M.A."/>
            <person name="Parker T."/>
            <person name="Sizemore C."/>
            <person name="Tallon L.J."/>
            <person name="Sadzewicz L.K."/>
            <person name="Sengamalay N."/>
            <person name="Fraser C.M."/>
            <person name="Hine E."/>
            <person name="Shefchek K.A."/>
            <person name="Das S.P."/>
            <person name="Tettelin H."/>
        </authorList>
    </citation>
    <scope>NUCLEOTIDE SEQUENCE [LARGE SCALE GENOMIC DNA]</scope>
    <source>
        <strain evidence="2 3">662</strain>
    </source>
</reference>
<feature type="region of interest" description="Disordered" evidence="1">
    <location>
        <begin position="1"/>
        <end position="21"/>
    </location>
</feature>
<feature type="compositionally biased region" description="Low complexity" evidence="1">
    <location>
        <begin position="418"/>
        <end position="431"/>
    </location>
</feature>
<proteinExistence type="predicted"/>
<evidence type="ECO:0000313" key="3">
    <source>
        <dbReference type="Proteomes" id="UP000020561"/>
    </source>
</evidence>
<dbReference type="AlphaFoldDB" id="X7Z0W9"/>
<feature type="compositionally biased region" description="Basic and acidic residues" evidence="1">
    <location>
        <begin position="118"/>
        <end position="128"/>
    </location>
</feature>
<gene>
    <name evidence="2" type="ORF">I545_5066</name>
</gene>
<evidence type="ECO:0000256" key="1">
    <source>
        <dbReference type="SAM" id="MobiDB-lite"/>
    </source>
</evidence>
<organism evidence="2 3">
    <name type="scientific">Mycobacterium kansasii 662</name>
    <dbReference type="NCBI Taxonomy" id="1299326"/>
    <lineage>
        <taxon>Bacteria</taxon>
        <taxon>Bacillati</taxon>
        <taxon>Actinomycetota</taxon>
        <taxon>Actinomycetes</taxon>
        <taxon>Mycobacteriales</taxon>
        <taxon>Mycobacteriaceae</taxon>
        <taxon>Mycobacterium</taxon>
    </lineage>
</organism>
<dbReference type="Proteomes" id="UP000020561">
    <property type="component" value="Unassembled WGS sequence"/>
</dbReference>
<feature type="compositionally biased region" description="Polar residues" evidence="1">
    <location>
        <begin position="389"/>
        <end position="399"/>
    </location>
</feature>
<feature type="region of interest" description="Disordered" evidence="1">
    <location>
        <begin position="103"/>
        <end position="155"/>
    </location>
</feature>
<comment type="caution">
    <text evidence="2">The sequence shown here is derived from an EMBL/GenBank/DDBJ whole genome shotgun (WGS) entry which is preliminary data.</text>
</comment>
<feature type="region of interest" description="Disordered" evidence="1">
    <location>
        <begin position="372"/>
        <end position="434"/>
    </location>
</feature>
<evidence type="ECO:0000313" key="2">
    <source>
        <dbReference type="EMBL" id="EUA12408.1"/>
    </source>
</evidence>
<accession>X7Z0W9</accession>
<name>X7Z0W9_MYCKA</name>
<feature type="compositionally biased region" description="Basic residues" evidence="1">
    <location>
        <begin position="1"/>
        <end position="10"/>
    </location>
</feature>